<dbReference type="CDD" id="cd07344">
    <property type="entry name" value="M48_yhfN_like"/>
    <property type="match status" value="1"/>
</dbReference>
<evidence type="ECO:0000313" key="2">
    <source>
        <dbReference type="EMBL" id="MBW3099093.1"/>
    </source>
</evidence>
<dbReference type="PANTHER" id="PTHR30399:SF1">
    <property type="entry name" value="UTP PYROPHOSPHATASE"/>
    <property type="match status" value="1"/>
</dbReference>
<sequence>MFSWFETTPIAPVRRHYEVAGRRLALCIREHQRAKRITLRIEPGGQALRLTVPPGMAQREIDAFLTRHEGWMMTKLAALPTDCKVGEGMLIPIGGIDHRITRSGKLRGLAKVITEGDVPALMVSGGPEHVGRRVADHLKRVARQDLEKRVNHYAEQIGRTVRAISVKDTKSRWGSCTSDGRLSFSWRLAMAPPLVTDYLAAHEVAHLAEMNHSPAFWSLCRDLCPNTNAAKSWLKAHGSGLQALQF</sequence>
<evidence type="ECO:0000313" key="3">
    <source>
        <dbReference type="Proteomes" id="UP001430804"/>
    </source>
</evidence>
<reference evidence="2" key="1">
    <citation type="submission" date="2021-07" db="EMBL/GenBank/DDBJ databases">
        <title>Pseudohoeflea marina sp. nov. a polyhydroxyalcanoate-producing bacterium.</title>
        <authorList>
            <person name="Zheng W."/>
            <person name="Yu S."/>
            <person name="Huang Y."/>
        </authorList>
    </citation>
    <scope>NUCLEOTIDE SEQUENCE</scope>
    <source>
        <strain evidence="2">DP4N28-3</strain>
    </source>
</reference>
<comment type="caution">
    <text evidence="2">The sequence shown here is derived from an EMBL/GenBank/DDBJ whole genome shotgun (WGS) entry which is preliminary data.</text>
</comment>
<accession>A0ABS6WTY3</accession>
<dbReference type="Proteomes" id="UP001430804">
    <property type="component" value="Unassembled WGS sequence"/>
</dbReference>
<keyword evidence="3" id="KW-1185">Reference proteome</keyword>
<dbReference type="Pfam" id="PF01863">
    <property type="entry name" value="YgjP-like"/>
    <property type="match status" value="1"/>
</dbReference>
<feature type="domain" description="YgjP-like metallopeptidase" evidence="1">
    <location>
        <begin position="35"/>
        <end position="237"/>
    </location>
</feature>
<name>A0ABS6WTY3_9HYPH</name>
<proteinExistence type="predicted"/>
<gene>
    <name evidence="2" type="ORF">KY465_17575</name>
</gene>
<dbReference type="RefSeq" id="WP_219203422.1">
    <property type="nucleotide sequence ID" value="NZ_JAHWQX010000005.1"/>
</dbReference>
<dbReference type="PANTHER" id="PTHR30399">
    <property type="entry name" value="UNCHARACTERIZED PROTEIN YGJP"/>
    <property type="match status" value="1"/>
</dbReference>
<evidence type="ECO:0000259" key="1">
    <source>
        <dbReference type="Pfam" id="PF01863"/>
    </source>
</evidence>
<dbReference type="InterPro" id="IPR002725">
    <property type="entry name" value="YgjP-like_metallopeptidase"/>
</dbReference>
<dbReference type="InterPro" id="IPR053136">
    <property type="entry name" value="UTP_pyrophosphatase-like"/>
</dbReference>
<organism evidence="2 3">
    <name type="scientific">Pseudohoeflea coraliihabitans</name>
    <dbReference type="NCBI Taxonomy" id="2860393"/>
    <lineage>
        <taxon>Bacteria</taxon>
        <taxon>Pseudomonadati</taxon>
        <taxon>Pseudomonadota</taxon>
        <taxon>Alphaproteobacteria</taxon>
        <taxon>Hyphomicrobiales</taxon>
        <taxon>Rhizobiaceae</taxon>
        <taxon>Pseudohoeflea</taxon>
    </lineage>
</organism>
<protein>
    <submittedName>
        <fullName evidence="2">M48 family metallopeptidase</fullName>
    </submittedName>
</protein>
<dbReference type="EMBL" id="JAHWQX010000005">
    <property type="protein sequence ID" value="MBW3099093.1"/>
    <property type="molecule type" value="Genomic_DNA"/>
</dbReference>